<feature type="compositionally biased region" description="Polar residues" evidence="1">
    <location>
        <begin position="1"/>
        <end position="12"/>
    </location>
</feature>
<evidence type="ECO:0008006" key="5">
    <source>
        <dbReference type="Google" id="ProtNLM"/>
    </source>
</evidence>
<feature type="compositionally biased region" description="Low complexity" evidence="1">
    <location>
        <begin position="13"/>
        <end position="28"/>
    </location>
</feature>
<evidence type="ECO:0000256" key="1">
    <source>
        <dbReference type="SAM" id="MobiDB-lite"/>
    </source>
</evidence>
<feature type="transmembrane region" description="Helical" evidence="2">
    <location>
        <begin position="138"/>
        <end position="156"/>
    </location>
</feature>
<dbReference type="EMBL" id="JAYKXP010000035">
    <property type="protein sequence ID" value="KAK7040839.1"/>
    <property type="molecule type" value="Genomic_DNA"/>
</dbReference>
<proteinExistence type="predicted"/>
<dbReference type="Proteomes" id="UP001383192">
    <property type="component" value="Unassembled WGS sequence"/>
</dbReference>
<gene>
    <name evidence="3" type="ORF">VNI00_009435</name>
</gene>
<accession>A0AAW0CP09</accession>
<feature type="transmembrane region" description="Helical" evidence="2">
    <location>
        <begin position="114"/>
        <end position="132"/>
    </location>
</feature>
<evidence type="ECO:0000313" key="3">
    <source>
        <dbReference type="EMBL" id="KAK7040839.1"/>
    </source>
</evidence>
<sequence>MGLTGSRGQRSFTTKNKGSNNTTNNGNGRATEHTRFDTANSGDHNRVQNGRIGGASLASGASANYQTENEGSYNHVENIAVDIDSPDQTTAHLSSSTIGRLEAEYQGRRQARTVWLTTGVGVLVIAGLSLVSGTGVRSPAMIISLVGMAGVLYFILNRYLDTGIQSIKNGDSPPPYSKEGGPYSDLVL</sequence>
<name>A0AAW0CP09_9AGAR</name>
<keyword evidence="2" id="KW-1133">Transmembrane helix</keyword>
<dbReference type="AlphaFoldDB" id="A0AAW0CP09"/>
<evidence type="ECO:0000313" key="4">
    <source>
        <dbReference type="Proteomes" id="UP001383192"/>
    </source>
</evidence>
<keyword evidence="2" id="KW-0472">Membrane</keyword>
<reference evidence="3 4" key="1">
    <citation type="submission" date="2024-01" db="EMBL/GenBank/DDBJ databases">
        <title>A draft genome for a cacao thread blight-causing isolate of Paramarasmius palmivorus.</title>
        <authorList>
            <person name="Baruah I.K."/>
            <person name="Bukari Y."/>
            <person name="Amoako-Attah I."/>
            <person name="Meinhardt L.W."/>
            <person name="Bailey B.A."/>
            <person name="Cohen S.P."/>
        </authorList>
    </citation>
    <scope>NUCLEOTIDE SEQUENCE [LARGE SCALE GENOMIC DNA]</scope>
    <source>
        <strain evidence="3 4">GH-12</strain>
    </source>
</reference>
<keyword evidence="2" id="KW-0812">Transmembrane</keyword>
<feature type="region of interest" description="Disordered" evidence="1">
    <location>
        <begin position="167"/>
        <end position="188"/>
    </location>
</feature>
<keyword evidence="4" id="KW-1185">Reference proteome</keyword>
<organism evidence="3 4">
    <name type="scientific">Paramarasmius palmivorus</name>
    <dbReference type="NCBI Taxonomy" id="297713"/>
    <lineage>
        <taxon>Eukaryota</taxon>
        <taxon>Fungi</taxon>
        <taxon>Dikarya</taxon>
        <taxon>Basidiomycota</taxon>
        <taxon>Agaricomycotina</taxon>
        <taxon>Agaricomycetes</taxon>
        <taxon>Agaricomycetidae</taxon>
        <taxon>Agaricales</taxon>
        <taxon>Marasmiineae</taxon>
        <taxon>Marasmiaceae</taxon>
        <taxon>Paramarasmius</taxon>
    </lineage>
</organism>
<comment type="caution">
    <text evidence="3">The sequence shown here is derived from an EMBL/GenBank/DDBJ whole genome shotgun (WGS) entry which is preliminary data.</text>
</comment>
<feature type="region of interest" description="Disordered" evidence="1">
    <location>
        <begin position="1"/>
        <end position="53"/>
    </location>
</feature>
<protein>
    <recommendedName>
        <fullName evidence="5">Transmembrane protein 230</fullName>
    </recommendedName>
</protein>
<evidence type="ECO:0000256" key="2">
    <source>
        <dbReference type="SAM" id="Phobius"/>
    </source>
</evidence>